<proteinExistence type="predicted"/>
<organism evidence="2 3">
    <name type="scientific">SAR92 clade bacterium H455</name>
    <dbReference type="NCBI Taxonomy" id="2974818"/>
    <lineage>
        <taxon>Bacteria</taxon>
        <taxon>Pseudomonadati</taxon>
        <taxon>Pseudomonadota</taxon>
        <taxon>Gammaproteobacteria</taxon>
        <taxon>Cellvibrionales</taxon>
        <taxon>Porticoccaceae</taxon>
        <taxon>SAR92 clade</taxon>
    </lineage>
</organism>
<reference evidence="2" key="1">
    <citation type="submission" date="2022-08" db="EMBL/GenBank/DDBJ databases">
        <title>Catabolic pathway analysis in culturable SAR92 clade bacteria reveals their overlooked roles in DMSP degradation in coastal seas.</title>
        <authorList>
            <person name="He X."/>
            <person name="Zhang X."/>
            <person name="Zhang Y."/>
        </authorList>
    </citation>
    <scope>NUCLEOTIDE SEQUENCE</scope>
    <source>
        <strain evidence="2">H455</strain>
    </source>
</reference>
<keyword evidence="1" id="KW-0732">Signal</keyword>
<dbReference type="SUPFAM" id="SSF48452">
    <property type="entry name" value="TPR-like"/>
    <property type="match status" value="1"/>
</dbReference>
<dbReference type="EMBL" id="CP103416">
    <property type="protein sequence ID" value="UVW36060.1"/>
    <property type="molecule type" value="Genomic_DNA"/>
</dbReference>
<evidence type="ECO:0000256" key="1">
    <source>
        <dbReference type="SAM" id="SignalP"/>
    </source>
</evidence>
<evidence type="ECO:0008006" key="4">
    <source>
        <dbReference type="Google" id="ProtNLM"/>
    </source>
</evidence>
<accession>A0ABY5TRT2</accession>
<name>A0ABY5TRT2_9GAMM</name>
<evidence type="ECO:0000313" key="2">
    <source>
        <dbReference type="EMBL" id="UVW36060.1"/>
    </source>
</evidence>
<dbReference type="Gene3D" id="1.25.40.10">
    <property type="entry name" value="Tetratricopeptide repeat domain"/>
    <property type="match status" value="1"/>
</dbReference>
<feature type="signal peptide" evidence="1">
    <location>
        <begin position="1"/>
        <end position="24"/>
    </location>
</feature>
<dbReference type="PROSITE" id="PS51257">
    <property type="entry name" value="PROKAR_LIPOPROTEIN"/>
    <property type="match status" value="1"/>
</dbReference>
<feature type="chain" id="PRO_5047312299" description="Tetratricopeptide repeat protein" evidence="1">
    <location>
        <begin position="25"/>
        <end position="219"/>
    </location>
</feature>
<evidence type="ECO:0000313" key="3">
    <source>
        <dbReference type="Proteomes" id="UP001059934"/>
    </source>
</evidence>
<gene>
    <name evidence="2" type="ORF">NYF23_05475</name>
</gene>
<keyword evidence="3" id="KW-1185">Reference proteome</keyword>
<protein>
    <recommendedName>
        <fullName evidence="4">Tetratricopeptide repeat protein</fullName>
    </recommendedName>
</protein>
<sequence length="219" mass="23514">MNIRRLRQAFLASTLGLACTTATLADTQPRPQMMAAIGQLQSNWAEVNYQLEGEAQIDGFVALIAAADSAVAEYPEAAPAYIWRGIIQSTYAGARGGLGALKLAKAAKADLEKALSLDPVAMDGSAYTSLGTLYQNVPGWPVGFGSDKKAEQLLLKALILNPLGIDSNYFYARYLQAKGRDQEAKMFFIKAQNAAPRLGRPLADAGRQKEIGEALAEFD</sequence>
<dbReference type="InterPro" id="IPR011990">
    <property type="entry name" value="TPR-like_helical_dom_sf"/>
</dbReference>
<dbReference type="Proteomes" id="UP001059934">
    <property type="component" value="Chromosome"/>
</dbReference>